<dbReference type="GeneID" id="66109888"/>
<evidence type="ECO:0000313" key="1">
    <source>
        <dbReference type="EMBL" id="KAG7439717.1"/>
    </source>
</evidence>
<proteinExistence type="predicted"/>
<dbReference type="OrthoDB" id="2874878at2759"/>
<name>A0A9P8AMC8_9AGAR</name>
<sequence>MPYWKDMPKFSLLCYKVGMYRTVIRCRNGTQYYLFNFDTDNLHNFTERYPMLEAFMERSALWFGGDERIYSLIPFAVMEINPGLVPPKDLEDVLILARTSS</sequence>
<dbReference type="RefSeq" id="XP_043033217.1">
    <property type="nucleotide sequence ID" value="XM_043187591.1"/>
</dbReference>
<organism evidence="1 2">
    <name type="scientific">Guyanagaster necrorhizus</name>
    <dbReference type="NCBI Taxonomy" id="856835"/>
    <lineage>
        <taxon>Eukaryota</taxon>
        <taxon>Fungi</taxon>
        <taxon>Dikarya</taxon>
        <taxon>Basidiomycota</taxon>
        <taxon>Agaricomycotina</taxon>
        <taxon>Agaricomycetes</taxon>
        <taxon>Agaricomycetidae</taxon>
        <taxon>Agaricales</taxon>
        <taxon>Marasmiineae</taxon>
        <taxon>Physalacriaceae</taxon>
        <taxon>Guyanagaster</taxon>
    </lineage>
</organism>
<dbReference type="Proteomes" id="UP000812287">
    <property type="component" value="Unassembled WGS sequence"/>
</dbReference>
<evidence type="ECO:0000313" key="2">
    <source>
        <dbReference type="Proteomes" id="UP000812287"/>
    </source>
</evidence>
<accession>A0A9P8AMC8</accession>
<comment type="caution">
    <text evidence="1">The sequence shown here is derived from an EMBL/GenBank/DDBJ whole genome shotgun (WGS) entry which is preliminary data.</text>
</comment>
<dbReference type="AlphaFoldDB" id="A0A9P8AMC8"/>
<protein>
    <submittedName>
        <fullName evidence="1">Uncharacterized protein</fullName>
    </submittedName>
</protein>
<dbReference type="EMBL" id="MU250586">
    <property type="protein sequence ID" value="KAG7439717.1"/>
    <property type="molecule type" value="Genomic_DNA"/>
</dbReference>
<gene>
    <name evidence="1" type="ORF">BT62DRAFT_938700</name>
</gene>
<reference evidence="1" key="1">
    <citation type="submission" date="2020-11" db="EMBL/GenBank/DDBJ databases">
        <title>Adaptations for nitrogen fixation in a non-lichenized fungal sporocarp promotes dispersal by wood-feeding termites.</title>
        <authorList>
            <consortium name="DOE Joint Genome Institute"/>
            <person name="Koch R.A."/>
            <person name="Yoon G."/>
            <person name="Arayal U."/>
            <person name="Lail K."/>
            <person name="Amirebrahimi M."/>
            <person name="Labutti K."/>
            <person name="Lipzen A."/>
            <person name="Riley R."/>
            <person name="Barry K."/>
            <person name="Henrissat B."/>
            <person name="Grigoriev I.V."/>
            <person name="Herr J.R."/>
            <person name="Aime M.C."/>
        </authorList>
    </citation>
    <scope>NUCLEOTIDE SEQUENCE</scope>
    <source>
        <strain evidence="1">MCA 3950</strain>
    </source>
</reference>
<keyword evidence="2" id="KW-1185">Reference proteome</keyword>